<feature type="transmembrane region" description="Helical" evidence="12">
    <location>
        <begin position="101"/>
        <end position="124"/>
    </location>
</feature>
<evidence type="ECO:0000256" key="1">
    <source>
        <dbReference type="ARBA" id="ARBA00004141"/>
    </source>
</evidence>
<evidence type="ECO:0000256" key="7">
    <source>
        <dbReference type="ARBA" id="ARBA00023004"/>
    </source>
</evidence>
<feature type="transmembrane region" description="Helical" evidence="12">
    <location>
        <begin position="222"/>
        <end position="249"/>
    </location>
</feature>
<evidence type="ECO:0000256" key="6">
    <source>
        <dbReference type="ARBA" id="ARBA00023002"/>
    </source>
</evidence>
<feature type="transmembrane region" description="Helical" evidence="12">
    <location>
        <begin position="191"/>
        <end position="210"/>
    </location>
</feature>
<keyword evidence="8" id="KW-0350">Heme biosynthesis</keyword>
<sequence>MFALMVLGSLVRTTGSGLACPDWPLCQGRLIPPFQFNVLVEWLHRLLALLVSLLLAATVASVWTQREVRARLGALAGLAVALLGAQILLGALTVWKLLDPAIVGGHLAVALLLFSTMIVLTLAASREASDMPPTLDARPDGLLPLFGGACALIYLQAVLGGVVSASGASLACPDWPACAAGEWFPPLRGLIGVHMMHRYVAYLLTAYLVVVAARARRAGDGIVAGIGPILLGLVLGQIVLGVINLLLGIQPWLSAFHLANAAGMLALTVATTFRIASMPAARTSWAAAPAS</sequence>
<evidence type="ECO:0000256" key="2">
    <source>
        <dbReference type="ARBA" id="ARBA00022475"/>
    </source>
</evidence>
<evidence type="ECO:0000256" key="5">
    <source>
        <dbReference type="ARBA" id="ARBA00022989"/>
    </source>
</evidence>
<keyword evidence="5 12" id="KW-1133">Transmembrane helix</keyword>
<keyword evidence="6" id="KW-0560">Oxidoreductase</keyword>
<feature type="transmembrane region" description="Helical" evidence="12">
    <location>
        <begin position="145"/>
        <end position="171"/>
    </location>
</feature>
<evidence type="ECO:0000313" key="13">
    <source>
        <dbReference type="EMBL" id="TMQ73001.1"/>
    </source>
</evidence>
<feature type="transmembrane region" description="Helical" evidence="12">
    <location>
        <begin position="255"/>
        <end position="276"/>
    </location>
</feature>
<keyword evidence="2" id="KW-1003">Cell membrane</keyword>
<evidence type="ECO:0000256" key="9">
    <source>
        <dbReference type="ARBA" id="ARBA00023136"/>
    </source>
</evidence>
<evidence type="ECO:0000256" key="4">
    <source>
        <dbReference type="ARBA" id="ARBA00022723"/>
    </source>
</evidence>
<keyword evidence="3 12" id="KW-0812">Transmembrane</keyword>
<keyword evidence="9 12" id="KW-0472">Membrane</keyword>
<dbReference type="Proteomes" id="UP000319836">
    <property type="component" value="Unassembled WGS sequence"/>
</dbReference>
<gene>
    <name evidence="13" type="ORF">E6K80_01270</name>
</gene>
<evidence type="ECO:0000256" key="3">
    <source>
        <dbReference type="ARBA" id="ARBA00022692"/>
    </source>
</evidence>
<dbReference type="InterPro" id="IPR003780">
    <property type="entry name" value="COX15/CtaA_fam"/>
</dbReference>
<protein>
    <submittedName>
        <fullName evidence="13">Heme A synthase</fullName>
    </submittedName>
</protein>
<dbReference type="PANTHER" id="PTHR35457">
    <property type="entry name" value="HEME A SYNTHASE"/>
    <property type="match status" value="1"/>
</dbReference>
<evidence type="ECO:0000256" key="8">
    <source>
        <dbReference type="ARBA" id="ARBA00023133"/>
    </source>
</evidence>
<dbReference type="GO" id="GO:0046872">
    <property type="term" value="F:metal ion binding"/>
    <property type="evidence" value="ECO:0007669"/>
    <property type="project" value="UniProtKB-KW"/>
</dbReference>
<name>A0A538UAS3_UNCEI</name>
<dbReference type="EMBL" id="VBPA01000028">
    <property type="protein sequence ID" value="TMQ73001.1"/>
    <property type="molecule type" value="Genomic_DNA"/>
</dbReference>
<proteinExistence type="predicted"/>
<dbReference type="GO" id="GO:0016020">
    <property type="term" value="C:membrane"/>
    <property type="evidence" value="ECO:0007669"/>
    <property type="project" value="UniProtKB-SubCell"/>
</dbReference>
<dbReference type="AlphaFoldDB" id="A0A538UAS3"/>
<comment type="caution">
    <text evidence="13">The sequence shown here is derived from an EMBL/GenBank/DDBJ whole genome shotgun (WGS) entry which is preliminary data.</text>
</comment>
<dbReference type="InterPro" id="IPR050450">
    <property type="entry name" value="COX15/CtaA_HemeA_synthase"/>
</dbReference>
<comment type="subcellular location">
    <subcellularLocation>
        <location evidence="1">Membrane</location>
        <topology evidence="1">Multi-pass membrane protein</topology>
    </subcellularLocation>
</comment>
<keyword evidence="10" id="KW-1015">Disulfide bond</keyword>
<dbReference type="GO" id="GO:0006784">
    <property type="term" value="P:heme A biosynthetic process"/>
    <property type="evidence" value="ECO:0007669"/>
    <property type="project" value="InterPro"/>
</dbReference>
<comment type="pathway">
    <text evidence="11">Porphyrin-containing compound metabolism.</text>
</comment>
<reference evidence="13 14" key="1">
    <citation type="journal article" date="2019" name="Nat. Microbiol.">
        <title>Mediterranean grassland soil C-N compound turnover is dependent on rainfall and depth, and is mediated by genomically divergent microorganisms.</title>
        <authorList>
            <person name="Diamond S."/>
            <person name="Andeer P.F."/>
            <person name="Li Z."/>
            <person name="Crits-Christoph A."/>
            <person name="Burstein D."/>
            <person name="Anantharaman K."/>
            <person name="Lane K.R."/>
            <person name="Thomas B.C."/>
            <person name="Pan C."/>
            <person name="Northen T.R."/>
            <person name="Banfield J.F."/>
        </authorList>
    </citation>
    <scope>NUCLEOTIDE SEQUENCE [LARGE SCALE GENOMIC DNA]</scope>
    <source>
        <strain evidence="13">WS_10</strain>
    </source>
</reference>
<accession>A0A538UAS3</accession>
<dbReference type="Pfam" id="PF02628">
    <property type="entry name" value="COX15-CtaA"/>
    <property type="match status" value="2"/>
</dbReference>
<evidence type="ECO:0000313" key="14">
    <source>
        <dbReference type="Proteomes" id="UP000319836"/>
    </source>
</evidence>
<feature type="transmembrane region" description="Helical" evidence="12">
    <location>
        <begin position="43"/>
        <end position="63"/>
    </location>
</feature>
<dbReference type="GO" id="GO:0016491">
    <property type="term" value="F:oxidoreductase activity"/>
    <property type="evidence" value="ECO:0007669"/>
    <property type="project" value="UniProtKB-KW"/>
</dbReference>
<feature type="transmembrane region" description="Helical" evidence="12">
    <location>
        <begin position="75"/>
        <end position="95"/>
    </location>
</feature>
<evidence type="ECO:0000256" key="11">
    <source>
        <dbReference type="ARBA" id="ARBA00023444"/>
    </source>
</evidence>
<evidence type="ECO:0000256" key="10">
    <source>
        <dbReference type="ARBA" id="ARBA00023157"/>
    </source>
</evidence>
<organism evidence="13 14">
    <name type="scientific">Eiseniibacteriota bacterium</name>
    <dbReference type="NCBI Taxonomy" id="2212470"/>
    <lineage>
        <taxon>Bacteria</taxon>
        <taxon>Candidatus Eiseniibacteriota</taxon>
    </lineage>
</organism>
<dbReference type="PANTHER" id="PTHR35457:SF1">
    <property type="entry name" value="HEME A SYNTHASE"/>
    <property type="match status" value="1"/>
</dbReference>
<keyword evidence="7" id="KW-0408">Iron</keyword>
<keyword evidence="4" id="KW-0479">Metal-binding</keyword>
<evidence type="ECO:0000256" key="12">
    <source>
        <dbReference type="SAM" id="Phobius"/>
    </source>
</evidence>